<dbReference type="Proteomes" id="UP001595848">
    <property type="component" value="Unassembled WGS sequence"/>
</dbReference>
<dbReference type="InterPro" id="IPR004360">
    <property type="entry name" value="Glyas_Fos-R_dOase_dom"/>
</dbReference>
<dbReference type="InterPro" id="IPR050383">
    <property type="entry name" value="GlyoxalaseI/FosfomycinResist"/>
</dbReference>
<sequence>MDPNQAQPGSAASTDAQARHAAVHSIDHYALTVPDIAVARQFFTAFGLDVSDTAGGLELRAADGHRWARILPGARKALAYLSFNCHAADLERMRAQLAAAGARQADGNMLAQHGAGADAGIHDKVDASNVNVGAGGDTGAGIPGHDEGIWFFDPDGNLLQVKPGSKTMPDTKSPLDDIHVPADARGARCRSLLRQVRPRRLSHVLLFTPDVPRAMRFYQDALGLRLSDCSADIIAFMHAPHGCDHHLVAFAKSPARGWHHASWDVASVDEVGQGASQMAAAGYKKGWGTGRHVLGSNFFHYVLDPWGSFCEYSADIDYISAGSNWPAGDYPPEDSLYQWGPDVPPYFIHNTEAGTESAHE</sequence>
<reference evidence="3" key="1">
    <citation type="journal article" date="2019" name="Int. J. Syst. Evol. Microbiol.">
        <title>The Global Catalogue of Microorganisms (GCM) 10K type strain sequencing project: providing services to taxonomists for standard genome sequencing and annotation.</title>
        <authorList>
            <consortium name="The Broad Institute Genomics Platform"/>
            <consortium name="The Broad Institute Genome Sequencing Center for Infectious Disease"/>
            <person name="Wu L."/>
            <person name="Ma J."/>
        </authorList>
    </citation>
    <scope>NUCLEOTIDE SEQUENCE [LARGE SCALE GENOMIC DNA]</scope>
    <source>
        <strain evidence="3">LMG 24813</strain>
    </source>
</reference>
<organism evidence="2 3">
    <name type="scientific">Candidimonas humi</name>
    <dbReference type="NCBI Taxonomy" id="683355"/>
    <lineage>
        <taxon>Bacteria</taxon>
        <taxon>Pseudomonadati</taxon>
        <taxon>Pseudomonadota</taxon>
        <taxon>Betaproteobacteria</taxon>
        <taxon>Burkholderiales</taxon>
        <taxon>Alcaligenaceae</taxon>
        <taxon>Candidimonas</taxon>
    </lineage>
</organism>
<dbReference type="InterPro" id="IPR037523">
    <property type="entry name" value="VOC_core"/>
</dbReference>
<feature type="domain" description="VOC" evidence="1">
    <location>
        <begin position="25"/>
        <end position="164"/>
    </location>
</feature>
<dbReference type="PANTHER" id="PTHR21366">
    <property type="entry name" value="GLYOXALASE FAMILY PROTEIN"/>
    <property type="match status" value="1"/>
</dbReference>
<feature type="domain" description="VOC" evidence="1">
    <location>
        <begin position="200"/>
        <end position="315"/>
    </location>
</feature>
<evidence type="ECO:0000313" key="2">
    <source>
        <dbReference type="EMBL" id="MFC4199943.1"/>
    </source>
</evidence>
<keyword evidence="3" id="KW-1185">Reference proteome</keyword>
<protein>
    <submittedName>
        <fullName evidence="2">VOC family protein</fullName>
    </submittedName>
</protein>
<evidence type="ECO:0000259" key="1">
    <source>
        <dbReference type="PROSITE" id="PS51819"/>
    </source>
</evidence>
<dbReference type="PROSITE" id="PS51819">
    <property type="entry name" value="VOC"/>
    <property type="match status" value="2"/>
</dbReference>
<dbReference type="Pfam" id="PF00903">
    <property type="entry name" value="Glyoxalase"/>
    <property type="match status" value="2"/>
</dbReference>
<accession>A0ABV8NVB0</accession>
<dbReference type="EMBL" id="JBHSBV010000001">
    <property type="protein sequence ID" value="MFC4199943.1"/>
    <property type="molecule type" value="Genomic_DNA"/>
</dbReference>
<proteinExistence type="predicted"/>
<comment type="caution">
    <text evidence="2">The sequence shown here is derived from an EMBL/GenBank/DDBJ whole genome shotgun (WGS) entry which is preliminary data.</text>
</comment>
<dbReference type="PANTHER" id="PTHR21366:SF14">
    <property type="entry name" value="GLYOXALASE DOMAIN-CONTAINING PROTEIN 5"/>
    <property type="match status" value="1"/>
</dbReference>
<dbReference type="RefSeq" id="WP_217966389.1">
    <property type="nucleotide sequence ID" value="NZ_JAHTBN010000013.1"/>
</dbReference>
<name>A0ABV8NVB0_9BURK</name>
<evidence type="ECO:0000313" key="3">
    <source>
        <dbReference type="Proteomes" id="UP001595848"/>
    </source>
</evidence>
<gene>
    <name evidence="2" type="ORF">ACFOY1_03160</name>
</gene>